<dbReference type="Proteomes" id="UP000694843">
    <property type="component" value="Unplaced"/>
</dbReference>
<dbReference type="RefSeq" id="XP_047738614.1">
    <property type="nucleotide sequence ID" value="XM_047882658.1"/>
</dbReference>
<gene>
    <name evidence="3" type="primary">LOC108669816</name>
</gene>
<feature type="region of interest" description="Disordered" evidence="1">
    <location>
        <begin position="57"/>
        <end position="81"/>
    </location>
</feature>
<accession>A0A979FR59</accession>
<evidence type="ECO:0000313" key="3">
    <source>
        <dbReference type="RefSeq" id="XP_047738614.1"/>
    </source>
</evidence>
<evidence type="ECO:0000256" key="1">
    <source>
        <dbReference type="SAM" id="MobiDB-lite"/>
    </source>
</evidence>
<evidence type="ECO:0000313" key="2">
    <source>
        <dbReference type="Proteomes" id="UP000694843"/>
    </source>
</evidence>
<organism evidence="2 3">
    <name type="scientific">Hyalella azteca</name>
    <name type="common">Amphipod</name>
    <dbReference type="NCBI Taxonomy" id="294128"/>
    <lineage>
        <taxon>Eukaryota</taxon>
        <taxon>Metazoa</taxon>
        <taxon>Ecdysozoa</taxon>
        <taxon>Arthropoda</taxon>
        <taxon>Crustacea</taxon>
        <taxon>Multicrustacea</taxon>
        <taxon>Malacostraca</taxon>
        <taxon>Eumalacostraca</taxon>
        <taxon>Peracarida</taxon>
        <taxon>Amphipoda</taxon>
        <taxon>Senticaudata</taxon>
        <taxon>Talitrida</taxon>
        <taxon>Talitroidea</taxon>
        <taxon>Hyalellidae</taxon>
        <taxon>Hyalella</taxon>
    </lineage>
</organism>
<dbReference type="GeneID" id="108669816"/>
<name>A0A979FR59_HYAAZ</name>
<keyword evidence="2" id="KW-1185">Reference proteome</keyword>
<sequence>MDTSGSSLLPEINAVYIKEEPQNDEDVFVKEEPINNDQIKFKEEAQFEDQDIQPCYSQSTSAFSDDKVKAEPNEDVNNADNEKLLYSESQTSSTKRKRISPKRTKRFSVEEEVRQRKALLEKASAVLNRPDEYDDLTKTYAAKFRRMPVSQRDIADKLINDILLKGLQNTLTNNHFISFCGYSAVPWHERDAASSYVTTTSNCSTPQLKIKPCFDSRFE</sequence>
<protein>
    <submittedName>
        <fullName evidence="3">Uncharacterized protein LOC108669816 isoform X5</fullName>
    </submittedName>
</protein>
<dbReference type="AlphaFoldDB" id="A0A979FR59"/>
<proteinExistence type="predicted"/>
<reference evidence="3" key="1">
    <citation type="submission" date="2025-08" db="UniProtKB">
        <authorList>
            <consortium name="RefSeq"/>
        </authorList>
    </citation>
    <scope>IDENTIFICATION</scope>
    <source>
        <tissue evidence="3">Whole organism</tissue>
    </source>
</reference>